<accession>A0A0H5P8Y6</accession>
<dbReference type="Proteomes" id="UP000057820">
    <property type="component" value="Plasmid 2"/>
</dbReference>
<geneLocation type="plasmid" evidence="2">
    <name>2</name>
</geneLocation>
<evidence type="ECO:0000313" key="2">
    <source>
        <dbReference type="EMBL" id="CRY84162.1"/>
    </source>
</evidence>
<organism evidence="2 3">
    <name type="scientific">Nocardia farcinica</name>
    <dbReference type="NCBI Taxonomy" id="37329"/>
    <lineage>
        <taxon>Bacteria</taxon>
        <taxon>Bacillati</taxon>
        <taxon>Actinomycetota</taxon>
        <taxon>Actinomycetes</taxon>
        <taxon>Mycobacteriales</taxon>
        <taxon>Nocardiaceae</taxon>
        <taxon>Nocardia</taxon>
    </lineage>
</organism>
<dbReference type="AlphaFoldDB" id="A0A0H5P8Y6"/>
<dbReference type="PROSITE" id="PS51184">
    <property type="entry name" value="JMJC"/>
    <property type="match status" value="1"/>
</dbReference>
<protein>
    <submittedName>
        <fullName evidence="2">Cupin superfamily protein</fullName>
    </submittedName>
</protein>
<reference evidence="3" key="1">
    <citation type="submission" date="2015-03" db="EMBL/GenBank/DDBJ databases">
        <authorList>
            <consortium name="Pathogen Informatics"/>
        </authorList>
    </citation>
    <scope>NUCLEOTIDE SEQUENCE [LARGE SCALE GENOMIC DNA]</scope>
    <source>
        <strain evidence="3">NCTC11134</strain>
        <plasmid evidence="3">2</plasmid>
    </source>
</reference>
<gene>
    <name evidence="2" type="ORF">ERS450000_05886</name>
</gene>
<feature type="domain" description="JmjC" evidence="1">
    <location>
        <begin position="113"/>
        <end position="287"/>
    </location>
</feature>
<dbReference type="PANTHER" id="PTHR12461">
    <property type="entry name" value="HYPOXIA-INDUCIBLE FACTOR 1 ALPHA INHIBITOR-RELATED"/>
    <property type="match status" value="1"/>
</dbReference>
<sequence>MTDKGYDERPLTLAPILGAGFALWLARSVRDRVRPRTGGTPGRVVPDHENLELAEVFDSKTPVVIRDVATAWPVFEDYQPQRLREKYRTEKVYALTSTTNVFTQETSPVELLEYGDVMDAVFDTPRPDKKYHSRAAANPKPLAEQLPATVGGRTQSTAASSVWMGQSGNLTPLHNDPWHGLLIQLHGRKRVRLFPPNEYHNVYGIVPRRVNDPYTRLPDQFDPDTADYPRLRRATSYDVVLDAGDVLYIPMFWWHQVESLDASISYVARYNPKYFEFMRAAFFPMAMRGLLRIVAGVTGRFRRAA</sequence>
<evidence type="ECO:0000313" key="3">
    <source>
        <dbReference type="Proteomes" id="UP000057820"/>
    </source>
</evidence>
<proteinExistence type="predicted"/>
<dbReference type="SMART" id="SM00558">
    <property type="entry name" value="JmjC"/>
    <property type="match status" value="1"/>
</dbReference>
<dbReference type="InterPro" id="IPR003347">
    <property type="entry name" value="JmjC_dom"/>
</dbReference>
<evidence type="ECO:0000259" key="1">
    <source>
        <dbReference type="PROSITE" id="PS51184"/>
    </source>
</evidence>
<dbReference type="Gene3D" id="2.60.120.10">
    <property type="entry name" value="Jelly Rolls"/>
    <property type="match status" value="1"/>
</dbReference>
<dbReference type="RefSeq" id="WP_060594900.1">
    <property type="nucleotide sequence ID" value="NZ_CP031418.1"/>
</dbReference>
<name>A0A0H5P8Y6_NOCFR</name>
<dbReference type="EMBL" id="LN868939">
    <property type="protein sequence ID" value="CRY84162.1"/>
    <property type="molecule type" value="Genomic_DNA"/>
</dbReference>
<dbReference type="SUPFAM" id="SSF51197">
    <property type="entry name" value="Clavaminate synthase-like"/>
    <property type="match status" value="1"/>
</dbReference>
<dbReference type="PANTHER" id="PTHR12461:SF105">
    <property type="entry name" value="HYPOXIA-INDUCIBLE FACTOR 1-ALPHA INHIBITOR"/>
    <property type="match status" value="1"/>
</dbReference>
<dbReference type="InterPro" id="IPR041667">
    <property type="entry name" value="Cupin_8"/>
</dbReference>
<dbReference type="KEGG" id="nfr:ERS450000_05886"/>
<dbReference type="Pfam" id="PF13621">
    <property type="entry name" value="Cupin_8"/>
    <property type="match status" value="1"/>
</dbReference>
<dbReference type="InterPro" id="IPR014710">
    <property type="entry name" value="RmlC-like_jellyroll"/>
</dbReference>
<keyword evidence="2" id="KW-0614">Plasmid</keyword>